<dbReference type="OrthoDB" id="9794876at2"/>
<dbReference type="Pfam" id="PF02021">
    <property type="entry name" value="UPF0102"/>
    <property type="match status" value="1"/>
</dbReference>
<dbReference type="Proteomes" id="UP000317935">
    <property type="component" value="Chromosome"/>
</dbReference>
<proteinExistence type="inferred from homology"/>
<organism evidence="3 4">
    <name type="scientific">Helicobacter suis</name>
    <dbReference type="NCBI Taxonomy" id="104628"/>
    <lineage>
        <taxon>Bacteria</taxon>
        <taxon>Pseudomonadati</taxon>
        <taxon>Campylobacterota</taxon>
        <taxon>Epsilonproteobacteria</taxon>
        <taxon>Campylobacterales</taxon>
        <taxon>Helicobacteraceae</taxon>
        <taxon>Helicobacter</taxon>
    </lineage>
</organism>
<dbReference type="InterPro" id="IPR011335">
    <property type="entry name" value="Restrct_endonuc-II-like"/>
</dbReference>
<evidence type="ECO:0000256" key="1">
    <source>
        <dbReference type="ARBA" id="ARBA00006738"/>
    </source>
</evidence>
<comment type="similarity">
    <text evidence="1 2">Belongs to the UPF0102 family.</text>
</comment>
<dbReference type="PANTHER" id="PTHR34039:SF1">
    <property type="entry name" value="UPF0102 PROTEIN YRAN"/>
    <property type="match status" value="1"/>
</dbReference>
<dbReference type="NCBIfam" id="NF009152">
    <property type="entry name" value="PRK12497.2-4"/>
    <property type="match status" value="1"/>
</dbReference>
<reference evidence="3 4" key="1">
    <citation type="submission" date="2019-06" db="EMBL/GenBank/DDBJ databases">
        <title>Complete genome sequence of Helicobacter suis SNTW101c.</title>
        <authorList>
            <person name="Rimbara E."/>
            <person name="Suzuki M."/>
            <person name="Matsui H."/>
            <person name="Nakamura M."/>
            <person name="Mori S."/>
            <person name="Shibayama K."/>
        </authorList>
    </citation>
    <scope>NUCLEOTIDE SEQUENCE [LARGE SCALE GENOMIC DNA]</scope>
    <source>
        <strain evidence="3 4">SNTW101c</strain>
    </source>
</reference>
<accession>A0A6J4CVT9</accession>
<dbReference type="InterPro" id="IPR011856">
    <property type="entry name" value="tRNA_endonuc-like_dom_sf"/>
</dbReference>
<evidence type="ECO:0000256" key="2">
    <source>
        <dbReference type="HAMAP-Rule" id="MF_00048"/>
    </source>
</evidence>
<evidence type="ECO:0000313" key="4">
    <source>
        <dbReference type="Proteomes" id="UP000317935"/>
    </source>
</evidence>
<dbReference type="PANTHER" id="PTHR34039">
    <property type="entry name" value="UPF0102 PROTEIN YRAN"/>
    <property type="match status" value="1"/>
</dbReference>
<dbReference type="EMBL" id="AP019774">
    <property type="protein sequence ID" value="BCD69516.1"/>
    <property type="molecule type" value="Genomic_DNA"/>
</dbReference>
<dbReference type="GeneID" id="56928016"/>
<gene>
    <name evidence="3" type="ORF">SNTW_01610</name>
</gene>
<dbReference type="GO" id="GO:0003676">
    <property type="term" value="F:nucleic acid binding"/>
    <property type="evidence" value="ECO:0007669"/>
    <property type="project" value="InterPro"/>
</dbReference>
<sequence length="112" mass="12817">MSFTKGRLAEQLACQYLIAKGYCILAQNFSCRFGEIDIIALYDHVLHFIEVKSRKDTDPVYAITPSKLEKIKKSIGVYLQQSQVDYDFCIDAITLKGTPPHCQIEWIENITL</sequence>
<evidence type="ECO:0000313" key="3">
    <source>
        <dbReference type="EMBL" id="BCD69516.1"/>
    </source>
</evidence>
<dbReference type="HAMAP" id="MF_00048">
    <property type="entry name" value="UPF0102"/>
    <property type="match status" value="1"/>
</dbReference>
<dbReference type="InterPro" id="IPR003509">
    <property type="entry name" value="UPF0102_YraN-like"/>
</dbReference>
<name>A0A6J4CVT9_9HELI</name>
<dbReference type="Gene3D" id="3.40.1350.10">
    <property type="match status" value="1"/>
</dbReference>
<dbReference type="SUPFAM" id="SSF52980">
    <property type="entry name" value="Restriction endonuclease-like"/>
    <property type="match status" value="1"/>
</dbReference>
<dbReference type="RefSeq" id="WP_006565305.1">
    <property type="nucleotide sequence ID" value="NZ_AP019774.1"/>
</dbReference>
<protein>
    <recommendedName>
        <fullName evidence="2">UPF0102 protein SNTW_01610</fullName>
    </recommendedName>
</protein>
<dbReference type="AlphaFoldDB" id="A0A6J4CVT9"/>